<gene>
    <name evidence="6" type="ORF">B5807_04798</name>
</gene>
<keyword evidence="4" id="KW-1133">Transmembrane helix</keyword>
<dbReference type="Gene3D" id="6.10.110.10">
    <property type="match status" value="1"/>
</dbReference>
<evidence type="ECO:0000256" key="1">
    <source>
        <dbReference type="ARBA" id="ARBA00004141"/>
    </source>
</evidence>
<dbReference type="InParanoid" id="A0A1Y2M1Y3"/>
<keyword evidence="3" id="KW-0812">Transmembrane</keyword>
<dbReference type="InterPro" id="IPR009311">
    <property type="entry name" value="IFI6/IFI27-like"/>
</dbReference>
<proteinExistence type="inferred from homology"/>
<dbReference type="AlphaFoldDB" id="A0A1Y2M1Y3"/>
<evidence type="ECO:0000256" key="5">
    <source>
        <dbReference type="ARBA" id="ARBA00023136"/>
    </source>
</evidence>
<dbReference type="PANTHER" id="PTHR16932">
    <property type="entry name" value="INTERFERON ALPHA-INDUCIBLE PROTEIN 27"/>
    <property type="match status" value="1"/>
</dbReference>
<evidence type="ECO:0000256" key="2">
    <source>
        <dbReference type="ARBA" id="ARBA00007262"/>
    </source>
</evidence>
<dbReference type="PANTHER" id="PTHR16932:SF18">
    <property type="entry name" value="INTERFERON, ALPHA-INDUCIBLE PROTEIN 27-LIKE 2"/>
    <property type="match status" value="1"/>
</dbReference>
<evidence type="ECO:0000313" key="7">
    <source>
        <dbReference type="Proteomes" id="UP000193240"/>
    </source>
</evidence>
<dbReference type="InterPro" id="IPR038213">
    <property type="entry name" value="IFI6/IFI27-like_sf"/>
</dbReference>
<dbReference type="Pfam" id="PF06140">
    <property type="entry name" value="Ifi-6-16"/>
    <property type="match status" value="1"/>
</dbReference>
<dbReference type="OMA" id="SFAARWM"/>
<comment type="subcellular location">
    <subcellularLocation>
        <location evidence="1">Membrane</location>
        <topology evidence="1">Multi-pass membrane protein</topology>
    </subcellularLocation>
</comment>
<organism evidence="6 7">
    <name type="scientific">Epicoccum nigrum</name>
    <name type="common">Soil fungus</name>
    <name type="synonym">Epicoccum purpurascens</name>
    <dbReference type="NCBI Taxonomy" id="105696"/>
    <lineage>
        <taxon>Eukaryota</taxon>
        <taxon>Fungi</taxon>
        <taxon>Dikarya</taxon>
        <taxon>Ascomycota</taxon>
        <taxon>Pezizomycotina</taxon>
        <taxon>Dothideomycetes</taxon>
        <taxon>Pleosporomycetidae</taxon>
        <taxon>Pleosporales</taxon>
        <taxon>Pleosporineae</taxon>
        <taxon>Didymellaceae</taxon>
        <taxon>Epicoccum</taxon>
    </lineage>
</organism>
<keyword evidence="5" id="KW-0472">Membrane</keyword>
<comment type="similarity">
    <text evidence="2">Belongs to the IFI6/IFI27 family.</text>
</comment>
<dbReference type="EMBL" id="KZ107842">
    <property type="protein sequence ID" value="OSS50022.1"/>
    <property type="molecule type" value="Genomic_DNA"/>
</dbReference>
<accession>A0A1Y2M1Y3</accession>
<name>A0A1Y2M1Y3_EPING</name>
<reference evidence="6 7" key="1">
    <citation type="journal article" date="2017" name="Genome Announc.">
        <title>Genome sequence of the saprophytic ascomycete Epicoccum nigrum ICMP 19927 strain isolated from New Zealand.</title>
        <authorList>
            <person name="Fokin M."/>
            <person name="Fleetwood D."/>
            <person name="Weir B.S."/>
            <person name="Villas-Boas S.G."/>
        </authorList>
    </citation>
    <scope>NUCLEOTIDE SEQUENCE [LARGE SCALE GENOMIC DNA]</scope>
    <source>
        <strain evidence="6 7">ICMP 19927</strain>
    </source>
</reference>
<dbReference type="Proteomes" id="UP000193240">
    <property type="component" value="Unassembled WGS sequence"/>
</dbReference>
<dbReference type="GO" id="GO:0016020">
    <property type="term" value="C:membrane"/>
    <property type="evidence" value="ECO:0007669"/>
    <property type="project" value="UniProtKB-SubCell"/>
</dbReference>
<evidence type="ECO:0000256" key="4">
    <source>
        <dbReference type="ARBA" id="ARBA00022989"/>
    </source>
</evidence>
<protein>
    <submittedName>
        <fullName evidence="6">Uncharacterized protein</fullName>
    </submittedName>
</protein>
<evidence type="ECO:0000313" key="6">
    <source>
        <dbReference type="EMBL" id="OSS50022.1"/>
    </source>
</evidence>
<keyword evidence="7" id="KW-1185">Reference proteome</keyword>
<evidence type="ECO:0000256" key="3">
    <source>
        <dbReference type="ARBA" id="ARBA00022692"/>
    </source>
</evidence>
<sequence>MTALFTTIIECITGVSQDNSPGLDEKQALAPSQSTRPLDEVANDVVNTILTAEKAGARLKAELDSIVGCYGWREYLAEKVLEKLGAALQGAHDKLGPAIRDAYNKAWVAANEIEGFVIQHPVMCTIIALGVLVVIAPWVIEVLGFAELGPVEDSFAAWWQSTYGGLVPKGSLFSFFQRLGMVWIRH</sequence>